<sequence length="269" mass="30048">MNKIVGIIGCGWLGLPLAKELLNSGYRVKGTTTSNAKMDTLKREGIEGFHINLNEDGITGQIQNFLEGLHILIVNVPPGLRGDNPENYVSKMKSLLKEIQKASVKHIVFVSSTSVYGNVEGEITEAVAPRPISESGKQLLRSEKLFSEVKTLNTAIIRFGGLIGEDRHPIHHLAGKSGLKNGEELVNLIHRKDCIHIIKTILEKNYWNSIFNGVYPLHPSKKEYYTNEAIKRGLLKPIFEKSAEKIVKRCVVCKNFLNNNNFLYTSIIS</sequence>
<evidence type="ECO:0000259" key="1">
    <source>
        <dbReference type="Pfam" id="PF13460"/>
    </source>
</evidence>
<dbReference type="Proteomes" id="UP001597526">
    <property type="component" value="Unassembled WGS sequence"/>
</dbReference>
<dbReference type="InterPro" id="IPR036291">
    <property type="entry name" value="NAD(P)-bd_dom_sf"/>
</dbReference>
<keyword evidence="3" id="KW-1185">Reference proteome</keyword>
<comment type="caution">
    <text evidence="2">The sequence shown here is derived from an EMBL/GenBank/DDBJ whole genome shotgun (WGS) entry which is preliminary data.</text>
</comment>
<dbReference type="EMBL" id="JBHULB010000082">
    <property type="protein sequence ID" value="MFD2588842.1"/>
    <property type="molecule type" value="Genomic_DNA"/>
</dbReference>
<accession>A0ABW5N074</accession>
<dbReference type="Pfam" id="PF13460">
    <property type="entry name" value="NAD_binding_10"/>
    <property type="match status" value="1"/>
</dbReference>
<feature type="domain" description="NAD(P)-binding" evidence="1">
    <location>
        <begin position="11"/>
        <end position="182"/>
    </location>
</feature>
<reference evidence="3" key="1">
    <citation type="journal article" date="2019" name="Int. J. Syst. Evol. Microbiol.">
        <title>The Global Catalogue of Microorganisms (GCM) 10K type strain sequencing project: providing services to taxonomists for standard genome sequencing and annotation.</title>
        <authorList>
            <consortium name="The Broad Institute Genomics Platform"/>
            <consortium name="The Broad Institute Genome Sequencing Center for Infectious Disease"/>
            <person name="Wu L."/>
            <person name="Ma J."/>
        </authorList>
    </citation>
    <scope>NUCLEOTIDE SEQUENCE [LARGE SCALE GENOMIC DNA]</scope>
    <source>
        <strain evidence="3">KCTC 52368</strain>
    </source>
</reference>
<dbReference type="InterPro" id="IPR051783">
    <property type="entry name" value="NAD(P)-dependent_oxidoreduct"/>
</dbReference>
<dbReference type="PANTHER" id="PTHR48079">
    <property type="entry name" value="PROTEIN YEEZ"/>
    <property type="match status" value="1"/>
</dbReference>
<dbReference type="RefSeq" id="WP_377768307.1">
    <property type="nucleotide sequence ID" value="NZ_JBHULB010000082.1"/>
</dbReference>
<dbReference type="InterPro" id="IPR016040">
    <property type="entry name" value="NAD(P)-bd_dom"/>
</dbReference>
<protein>
    <submittedName>
        <fullName evidence="2">NAD(P)H-binding protein</fullName>
    </submittedName>
</protein>
<dbReference type="PANTHER" id="PTHR48079:SF6">
    <property type="entry name" value="NAD(P)-BINDING DOMAIN-CONTAINING PROTEIN-RELATED"/>
    <property type="match status" value="1"/>
</dbReference>
<evidence type="ECO:0000313" key="2">
    <source>
        <dbReference type="EMBL" id="MFD2588842.1"/>
    </source>
</evidence>
<evidence type="ECO:0000313" key="3">
    <source>
        <dbReference type="Proteomes" id="UP001597526"/>
    </source>
</evidence>
<proteinExistence type="predicted"/>
<gene>
    <name evidence="2" type="ORF">ACFSQJ_18090</name>
</gene>
<name>A0ABW5N074_9FLAO</name>
<organism evidence="2 3">
    <name type="scientific">Croceitalea marina</name>
    <dbReference type="NCBI Taxonomy" id="1775166"/>
    <lineage>
        <taxon>Bacteria</taxon>
        <taxon>Pseudomonadati</taxon>
        <taxon>Bacteroidota</taxon>
        <taxon>Flavobacteriia</taxon>
        <taxon>Flavobacteriales</taxon>
        <taxon>Flavobacteriaceae</taxon>
        <taxon>Croceitalea</taxon>
    </lineage>
</organism>
<dbReference type="Gene3D" id="3.40.50.720">
    <property type="entry name" value="NAD(P)-binding Rossmann-like Domain"/>
    <property type="match status" value="1"/>
</dbReference>
<dbReference type="SUPFAM" id="SSF51735">
    <property type="entry name" value="NAD(P)-binding Rossmann-fold domains"/>
    <property type="match status" value="1"/>
</dbReference>